<gene>
    <name evidence="2" type="ORF">NLU13_1420</name>
</gene>
<evidence type="ECO:0000313" key="3">
    <source>
        <dbReference type="Proteomes" id="UP001175261"/>
    </source>
</evidence>
<reference evidence="2" key="1">
    <citation type="submission" date="2022-10" db="EMBL/GenBank/DDBJ databases">
        <title>Determination and structural analysis of whole genome sequence of Sarocladium strictum F4-1.</title>
        <authorList>
            <person name="Hu L."/>
            <person name="Jiang Y."/>
        </authorList>
    </citation>
    <scope>NUCLEOTIDE SEQUENCE</scope>
    <source>
        <strain evidence="2">F4-1</strain>
    </source>
</reference>
<feature type="compositionally biased region" description="Polar residues" evidence="1">
    <location>
        <begin position="35"/>
        <end position="51"/>
    </location>
</feature>
<comment type="caution">
    <text evidence="2">The sequence shown here is derived from an EMBL/GenBank/DDBJ whole genome shotgun (WGS) entry which is preliminary data.</text>
</comment>
<name>A0AA39LC91_SARSR</name>
<organism evidence="2 3">
    <name type="scientific">Sarocladium strictum</name>
    <name type="common">Black bundle disease fungus</name>
    <name type="synonym">Acremonium strictum</name>
    <dbReference type="NCBI Taxonomy" id="5046"/>
    <lineage>
        <taxon>Eukaryota</taxon>
        <taxon>Fungi</taxon>
        <taxon>Dikarya</taxon>
        <taxon>Ascomycota</taxon>
        <taxon>Pezizomycotina</taxon>
        <taxon>Sordariomycetes</taxon>
        <taxon>Hypocreomycetidae</taxon>
        <taxon>Hypocreales</taxon>
        <taxon>Sarocladiaceae</taxon>
        <taxon>Sarocladium</taxon>
    </lineage>
</organism>
<dbReference type="Proteomes" id="UP001175261">
    <property type="component" value="Unassembled WGS sequence"/>
</dbReference>
<evidence type="ECO:0000256" key="1">
    <source>
        <dbReference type="SAM" id="MobiDB-lite"/>
    </source>
</evidence>
<feature type="compositionally biased region" description="Basic and acidic residues" evidence="1">
    <location>
        <begin position="24"/>
        <end position="33"/>
    </location>
</feature>
<feature type="compositionally biased region" description="Low complexity" evidence="1">
    <location>
        <begin position="52"/>
        <end position="63"/>
    </location>
</feature>
<protein>
    <submittedName>
        <fullName evidence="2">Uncharacterized protein</fullName>
    </submittedName>
</protein>
<dbReference type="AlphaFoldDB" id="A0AA39LC91"/>
<feature type="compositionally biased region" description="Polar residues" evidence="1">
    <location>
        <begin position="64"/>
        <end position="76"/>
    </location>
</feature>
<sequence>MGGCVSKTDNPAPGTPGGQRTKVRKTERAKPSPDKPSTSDAPSETSQSNADSTPSSKSPTTTPARSQSIPPRNSNGDPVVRDFALERHTDLLIAPAAAPLGRRAM</sequence>
<proteinExistence type="predicted"/>
<evidence type="ECO:0000313" key="2">
    <source>
        <dbReference type="EMBL" id="KAK0391922.1"/>
    </source>
</evidence>
<keyword evidence="3" id="KW-1185">Reference proteome</keyword>
<feature type="region of interest" description="Disordered" evidence="1">
    <location>
        <begin position="1"/>
        <end position="81"/>
    </location>
</feature>
<dbReference type="EMBL" id="JAPDFR010000001">
    <property type="protein sequence ID" value="KAK0391922.1"/>
    <property type="molecule type" value="Genomic_DNA"/>
</dbReference>
<accession>A0AA39LC91</accession>